<evidence type="ECO:0000313" key="3">
    <source>
        <dbReference type="Proteomes" id="UP000005408"/>
    </source>
</evidence>
<protein>
    <submittedName>
        <fullName evidence="2">Uncharacterized protein</fullName>
    </submittedName>
</protein>
<feature type="signal peptide" evidence="1">
    <location>
        <begin position="1"/>
        <end position="23"/>
    </location>
</feature>
<feature type="chain" id="PRO_5036472524" evidence="1">
    <location>
        <begin position="24"/>
        <end position="118"/>
    </location>
</feature>
<dbReference type="SUPFAM" id="SSF82895">
    <property type="entry name" value="TSP-1 type 1 repeat"/>
    <property type="match status" value="1"/>
</dbReference>
<keyword evidence="3" id="KW-1185">Reference proteome</keyword>
<keyword evidence="1" id="KW-0732">Signal</keyword>
<accession>A0A8W8KJB2</accession>
<name>A0A8W8KJB2_MAGGI</name>
<proteinExistence type="predicted"/>
<dbReference type="PROSITE" id="PS50092">
    <property type="entry name" value="TSP1"/>
    <property type="match status" value="1"/>
</dbReference>
<reference evidence="2" key="1">
    <citation type="submission" date="2022-08" db="UniProtKB">
        <authorList>
            <consortium name="EnsemblMetazoa"/>
        </authorList>
    </citation>
    <scope>IDENTIFICATION</scope>
    <source>
        <strain evidence="2">05x7-T-G4-1.051#20</strain>
    </source>
</reference>
<organism evidence="2 3">
    <name type="scientific">Magallana gigas</name>
    <name type="common">Pacific oyster</name>
    <name type="synonym">Crassostrea gigas</name>
    <dbReference type="NCBI Taxonomy" id="29159"/>
    <lineage>
        <taxon>Eukaryota</taxon>
        <taxon>Metazoa</taxon>
        <taxon>Spiralia</taxon>
        <taxon>Lophotrochozoa</taxon>
        <taxon>Mollusca</taxon>
        <taxon>Bivalvia</taxon>
        <taxon>Autobranchia</taxon>
        <taxon>Pteriomorphia</taxon>
        <taxon>Ostreida</taxon>
        <taxon>Ostreoidea</taxon>
        <taxon>Ostreidae</taxon>
        <taxon>Magallana</taxon>
    </lineage>
</organism>
<dbReference type="PROSITE" id="PS51257">
    <property type="entry name" value="PROKAR_LIPOPROTEIN"/>
    <property type="match status" value="1"/>
</dbReference>
<dbReference type="InterPro" id="IPR000884">
    <property type="entry name" value="TSP1_rpt"/>
</dbReference>
<dbReference type="AlphaFoldDB" id="A0A8W8KJB2"/>
<dbReference type="InterPro" id="IPR036383">
    <property type="entry name" value="TSP1_rpt_sf"/>
</dbReference>
<evidence type="ECO:0000313" key="2">
    <source>
        <dbReference type="EnsemblMetazoa" id="G23832.1:cds"/>
    </source>
</evidence>
<evidence type="ECO:0000256" key="1">
    <source>
        <dbReference type="SAM" id="SignalP"/>
    </source>
</evidence>
<sequence length="118" mass="12943">MGRNFDFFILFLLACNLSGVALGCTASKYCQILLWGPWSNCSLGCGQGVRYRQPGLCCPPGTTVQTIFEECAVKLCNMMEREYNQTDTCLSTDTCITGTCFVTSQTLVSHTAGRFLVL</sequence>
<dbReference type="Proteomes" id="UP000005408">
    <property type="component" value="Unassembled WGS sequence"/>
</dbReference>
<dbReference type="EnsemblMetazoa" id="G23832.1">
    <property type="protein sequence ID" value="G23832.1:cds"/>
    <property type="gene ID" value="G23832"/>
</dbReference>